<gene>
    <name evidence="3" type="ORF">BBD42_17805</name>
</gene>
<feature type="chain" id="PRO_5039583863" evidence="1">
    <location>
        <begin position="28"/>
        <end position="546"/>
    </location>
</feature>
<feature type="domain" description="DUF3502" evidence="2">
    <location>
        <begin position="473"/>
        <end position="541"/>
    </location>
</feature>
<protein>
    <submittedName>
        <fullName evidence="3">ABC transporter substrate-binding protein</fullName>
    </submittedName>
</protein>
<accession>A0A1B2DKA4</accession>
<evidence type="ECO:0000313" key="3">
    <source>
        <dbReference type="EMBL" id="ANY68126.1"/>
    </source>
</evidence>
<reference evidence="3" key="1">
    <citation type="submission" date="2016-08" db="EMBL/GenBank/DDBJ databases">
        <title>Complete Genome Seqeunce of Paenibacillus sp. BIHB 4019 from tea rhizoplane.</title>
        <authorList>
            <person name="Thakur R."/>
            <person name="Swarnkar M.K."/>
            <person name="Gulati A."/>
        </authorList>
    </citation>
    <scope>NUCLEOTIDE SEQUENCE [LARGE SCALE GENOMIC DNA]</scope>
    <source>
        <strain evidence="3">BIHB4019</strain>
    </source>
</reference>
<dbReference type="InterPro" id="IPR022627">
    <property type="entry name" value="DUF3502"/>
</dbReference>
<evidence type="ECO:0000256" key="1">
    <source>
        <dbReference type="SAM" id="SignalP"/>
    </source>
</evidence>
<dbReference type="Gene3D" id="3.40.190.10">
    <property type="entry name" value="Periplasmic binding protein-like II"/>
    <property type="match status" value="3"/>
</dbReference>
<dbReference type="Pfam" id="PF01547">
    <property type="entry name" value="SBP_bac_1"/>
    <property type="match status" value="1"/>
</dbReference>
<evidence type="ECO:0000259" key="2">
    <source>
        <dbReference type="Pfam" id="PF12010"/>
    </source>
</evidence>
<dbReference type="InterPro" id="IPR050490">
    <property type="entry name" value="Bact_solute-bd_prot1"/>
</dbReference>
<dbReference type="PANTHER" id="PTHR43649:SF17">
    <property type="entry name" value="ABC TRANSPORTER SOLUTE BINDING PROTEIN-SUGAR TRANSPORT"/>
    <property type="match status" value="1"/>
</dbReference>
<keyword evidence="1" id="KW-0732">Signal</keyword>
<dbReference type="PROSITE" id="PS51257">
    <property type="entry name" value="PROKAR_LIPOPROTEIN"/>
    <property type="match status" value="1"/>
</dbReference>
<dbReference type="PANTHER" id="PTHR43649">
    <property type="entry name" value="ARABINOSE-BINDING PROTEIN-RELATED"/>
    <property type="match status" value="1"/>
</dbReference>
<proteinExistence type="predicted"/>
<feature type="signal peptide" evidence="1">
    <location>
        <begin position="1"/>
        <end position="27"/>
    </location>
</feature>
<sequence length="546" mass="60685">MKQVFKSFFLMLAIVALVAACSNNSGGTNTPAASSATDGGGASANTALKPITLKVMLFGDKPTDLGSVLAEFENRTKDTLNTKLEFEFNTGDDHKQKMKLKMSTGEQVDLAFDAPWQNLSQHVSQGLYTELDKYFNNDDYPGLKAAFSEEFLASNKIDGHIYAIPLTQYYTDIEAVMVRKDLREKYGMDPIASYDDYKVYLDNVRKNEGSMIPLALKGARGFFKMFEVETNSQTFRGANWAVNGLGITGTGADFNVALSEDGKTVVGVTTIGDPVSEYASFPEPFNNPDNIYQAYDKYVAFNSYVQKDSLSEKDAIALFKAGKAASFEGTINDIPSVRQELQKAVPGADVEPFVYLSCAAGKKAGCIPTDYKAWNDLVIPITAQDPDRTMKFIDWIFASQENHDLFELGIEGTHWKAEGEKQYSLTEGSTNYIFPKYELTWNPVLSRVGSDNDPLTLDYLNYQGSNDSYFRIPLSGFTFNSDSVKTEIAKVQPKFDQAVQIFRHGLDPNWKQSAEKLNKELRALGLDTIREELKKQMQAYLDNGGI</sequence>
<organism evidence="3">
    <name type="scientific">Paenibacillus sp. BIHB 4019</name>
    <dbReference type="NCBI Taxonomy" id="1870819"/>
    <lineage>
        <taxon>Bacteria</taxon>
        <taxon>Bacillati</taxon>
        <taxon>Bacillota</taxon>
        <taxon>Bacilli</taxon>
        <taxon>Bacillales</taxon>
        <taxon>Paenibacillaceae</taxon>
        <taxon>Paenibacillus</taxon>
    </lineage>
</organism>
<dbReference type="RefSeq" id="WP_099519280.1">
    <property type="nucleotide sequence ID" value="NZ_CP016808.1"/>
</dbReference>
<name>A0A1B2DKA4_9BACL</name>
<dbReference type="InterPro" id="IPR006059">
    <property type="entry name" value="SBP"/>
</dbReference>
<dbReference type="EMBL" id="CP016808">
    <property type="protein sequence ID" value="ANY68126.1"/>
    <property type="molecule type" value="Genomic_DNA"/>
</dbReference>
<dbReference type="AlphaFoldDB" id="A0A1B2DKA4"/>
<dbReference type="SUPFAM" id="SSF53850">
    <property type="entry name" value="Periplasmic binding protein-like II"/>
    <property type="match status" value="1"/>
</dbReference>
<dbReference type="Pfam" id="PF12010">
    <property type="entry name" value="DUF3502"/>
    <property type="match status" value="1"/>
</dbReference>